<dbReference type="EMBL" id="JANWOI010000002">
    <property type="protein sequence ID" value="MDA5193391.1"/>
    <property type="molecule type" value="Genomic_DNA"/>
</dbReference>
<dbReference type="Proteomes" id="UP001141619">
    <property type="component" value="Unassembled WGS sequence"/>
</dbReference>
<reference evidence="1" key="2">
    <citation type="journal article" date="2023" name="Syst. Appl. Microbiol.">
        <title>Govania unica gen. nov., sp. nov., a rare biosphere bacterium that represents a novel family in the class Alphaproteobacteria.</title>
        <authorList>
            <person name="Vandamme P."/>
            <person name="Peeters C."/>
            <person name="Hettiarachchi A."/>
            <person name="Cnockaert M."/>
            <person name="Carlier A."/>
        </authorList>
    </citation>
    <scope>NUCLEOTIDE SEQUENCE</scope>
    <source>
        <strain evidence="1">LMG 31809</strain>
    </source>
</reference>
<dbReference type="InterPro" id="IPR010344">
    <property type="entry name" value="YbjH"/>
</dbReference>
<comment type="caution">
    <text evidence="1">The sequence shown here is derived from an EMBL/GenBank/DDBJ whole genome shotgun (WGS) entry which is preliminary data.</text>
</comment>
<dbReference type="AlphaFoldDB" id="A0A9X3TX51"/>
<proteinExistence type="predicted"/>
<evidence type="ECO:0000313" key="2">
    <source>
        <dbReference type="Proteomes" id="UP001141619"/>
    </source>
</evidence>
<reference evidence="1" key="1">
    <citation type="submission" date="2022-08" db="EMBL/GenBank/DDBJ databases">
        <authorList>
            <person name="Vandamme P."/>
            <person name="Hettiarachchi A."/>
            <person name="Peeters C."/>
            <person name="Cnockaert M."/>
            <person name="Carlier A."/>
        </authorList>
    </citation>
    <scope>NUCLEOTIDE SEQUENCE</scope>
    <source>
        <strain evidence="1">LMG 31809</strain>
    </source>
</reference>
<protein>
    <submittedName>
        <fullName evidence="1">YjbH domain-containing protein</fullName>
    </submittedName>
</protein>
<keyword evidence="2" id="KW-1185">Reference proteome</keyword>
<accession>A0A9X3TX51</accession>
<organism evidence="1 2">
    <name type="scientific">Govanella unica</name>
    <dbReference type="NCBI Taxonomy" id="2975056"/>
    <lineage>
        <taxon>Bacteria</taxon>
        <taxon>Pseudomonadati</taxon>
        <taxon>Pseudomonadota</taxon>
        <taxon>Alphaproteobacteria</taxon>
        <taxon>Emcibacterales</taxon>
        <taxon>Govanellaceae</taxon>
        <taxon>Govanella</taxon>
    </lineage>
</organism>
<sequence>MRLYRAGSKAGRGVSRSARLLSVAGLCSWTALSVGGFGAEAQTIAPTGASDFSAYISDAASPGLLGGVGLLATPTARMLPDGEVVFGTSFQDPFYGAYLTWQALPWLEATARFSDAHGTADDFDRALDLKIRLYEGGSFPSVAIGFRDALGHGPFAGEYLVFSKAFGKFDVSAGVGWGYLGSRDSLGNPLSRITGRTRDRHSGGVPQLRNYFSGDFGVFGGIAYVTPVQGLSLKLEYDGGDPRGLPLDEPARGGFPLNIGVDYRPLSWVHVSAGLLRGNALGLSLALRFNPEQLVPAQKRFDPAPIAVAVSPQPDPDQGAQTIDAVMLAKLAASPNVALSNGLPAETVMRVTRALYFAGLDEPLIDVNATGTLTVTLSLAPGLEARQALLAAEVTFANLPPGYDAILIRNRLGSEAGGAGQRFTRDMVASFTRADASFNDLLQSGGVRGVTLRGGDVEASVNGSEGTAASAAVALSGLVPEDGKVTVETADSLTRAAAADLTVVRQQSQIASLFEKAGLRLRSLDIKGRAAVITADLTRDMGADRLQRAATQARAILGASVDAVELTAYRSDRAVAVVTAPKKPPEKDILPSGYRANPFADAKHPVLKHTAFFGYVAASAPPPAAVPPVPEPLPPLDKPQRLAPLTTAEASDIFDRARDEGLRPVAARLDGRTATLAFANDRYGQPAKAIGRAARALSAGQPLDVDWFELVTVEDGVEAGRLRFLRRDFERAANGLGSPEEVWIHTEFSRAQADFPESRDWRLAKDGWYGFRWAVYPEVVQHFGSGADGYRVGLYGNASASLDLLRHVKLTATLSRELGGTLDEINGRPAGAGPVVRSDIARYAADGRTALRDARVDYTAQPLNDVYLRLSAGYFERMYGGVGAELLYVPQASRFAFGLDLNHVKKRGYDQKFGFADYAVTTGQATLYHTWSRYGLDTRLSVGRYLAGDWGATLDVSRLFENGVRFGAWATVTDMSNARYGGDAPAKGLYLSVPLDLVLPWSMRRDFGLAFRALNRDGGQTLDKGPGLYDLLRDGARPSLEADWRNLLY</sequence>
<dbReference type="RefSeq" id="WP_274943093.1">
    <property type="nucleotide sequence ID" value="NZ_JANWOI010000002.1"/>
</dbReference>
<gene>
    <name evidence="1" type="ORF">NYP16_05395</name>
</gene>
<dbReference type="Pfam" id="PF06082">
    <property type="entry name" value="YjbH"/>
    <property type="match status" value="2"/>
</dbReference>
<evidence type="ECO:0000313" key="1">
    <source>
        <dbReference type="EMBL" id="MDA5193391.1"/>
    </source>
</evidence>
<name>A0A9X3TX51_9PROT</name>